<dbReference type="InterPro" id="IPR018152">
    <property type="entry name" value="SOD_Cu/Zn_BS"/>
</dbReference>
<reference evidence="7" key="1">
    <citation type="journal article" date="2019" name="Int. J. Syst. Evol. Microbiol.">
        <title>The Global Catalogue of Microorganisms (GCM) 10K type strain sequencing project: providing services to taxonomists for standard genome sequencing and annotation.</title>
        <authorList>
            <consortium name="The Broad Institute Genomics Platform"/>
            <consortium name="The Broad Institute Genome Sequencing Center for Infectious Disease"/>
            <person name="Wu L."/>
            <person name="Ma J."/>
        </authorList>
    </citation>
    <scope>NUCLEOTIDE SEQUENCE [LARGE SCALE GENOMIC DNA]</scope>
    <source>
        <strain evidence="7">JCM 17804</strain>
    </source>
</reference>
<keyword evidence="2" id="KW-0186">Copper</keyword>
<keyword evidence="2" id="KW-0862">Zinc</keyword>
<evidence type="ECO:0000313" key="6">
    <source>
        <dbReference type="EMBL" id="GAA4334111.1"/>
    </source>
</evidence>
<feature type="domain" description="Superoxide dismutase copper/zinc binding" evidence="5">
    <location>
        <begin position="47"/>
        <end position="176"/>
    </location>
</feature>
<sequence length="179" mass="17771">MSPRLIGSALAVAAAASLLAGCGSMGGRASAVATLAPTGAMSPNPTTGNVTFTALDHGVRVAGEVRGFPPGTEHGFHIHEKGDCGDNGNASGGHFNPAGGTHGKFGAPGSHAGELPSLVADGTGTARFSVDVHSISLTEGAANNVIGRALVVHRDRDDFTSQPAGNSGPRIACGLITRR</sequence>
<dbReference type="PANTHER" id="PTHR10003">
    <property type="entry name" value="SUPEROXIDE DISMUTASE CU-ZN -RELATED"/>
    <property type="match status" value="1"/>
</dbReference>
<dbReference type="Proteomes" id="UP001500975">
    <property type="component" value="Unassembled WGS sequence"/>
</dbReference>
<dbReference type="EMBL" id="BAABGJ010000008">
    <property type="protein sequence ID" value="GAA4334111.1"/>
    <property type="molecule type" value="Genomic_DNA"/>
</dbReference>
<protein>
    <recommendedName>
        <fullName evidence="2">Superoxide dismutase [Cu-Zn]</fullName>
        <ecNumber evidence="2">1.15.1.1</ecNumber>
    </recommendedName>
</protein>
<accession>A0ABP8H468</accession>
<dbReference type="InterPro" id="IPR001424">
    <property type="entry name" value="SOD_Cu_Zn_dom"/>
</dbReference>
<evidence type="ECO:0000259" key="5">
    <source>
        <dbReference type="Pfam" id="PF00080"/>
    </source>
</evidence>
<evidence type="ECO:0000256" key="2">
    <source>
        <dbReference type="RuleBase" id="RU000393"/>
    </source>
</evidence>
<dbReference type="Pfam" id="PF00080">
    <property type="entry name" value="Sod_Cu"/>
    <property type="match status" value="1"/>
</dbReference>
<comment type="similarity">
    <text evidence="1 2">Belongs to the Cu-Zn superoxide dismutase family.</text>
</comment>
<keyword evidence="7" id="KW-1185">Reference proteome</keyword>
<gene>
    <name evidence="6" type="ORF">GCM10023165_09770</name>
</gene>
<evidence type="ECO:0000256" key="1">
    <source>
        <dbReference type="ARBA" id="ARBA00010457"/>
    </source>
</evidence>
<dbReference type="PROSITE" id="PS00332">
    <property type="entry name" value="SOD_CU_ZN_2"/>
    <property type="match status" value="1"/>
</dbReference>
<dbReference type="PRINTS" id="PR00068">
    <property type="entry name" value="CUZNDISMTASE"/>
</dbReference>
<evidence type="ECO:0000256" key="3">
    <source>
        <dbReference type="SAM" id="MobiDB-lite"/>
    </source>
</evidence>
<comment type="cofactor">
    <cofactor evidence="2">
        <name>Zn(2+)</name>
        <dbReference type="ChEBI" id="CHEBI:29105"/>
    </cofactor>
    <text evidence="2">Binds 1 zinc ion per subunit.</text>
</comment>
<evidence type="ECO:0000313" key="7">
    <source>
        <dbReference type="Proteomes" id="UP001500975"/>
    </source>
</evidence>
<feature type="signal peptide" evidence="4">
    <location>
        <begin position="1"/>
        <end position="20"/>
    </location>
</feature>
<comment type="caution">
    <text evidence="6">The sequence shown here is derived from an EMBL/GenBank/DDBJ whole genome shotgun (WGS) entry which is preliminary data.</text>
</comment>
<evidence type="ECO:0000256" key="4">
    <source>
        <dbReference type="SAM" id="SignalP"/>
    </source>
</evidence>
<comment type="catalytic activity">
    <reaction evidence="2">
        <text>2 superoxide + 2 H(+) = H2O2 + O2</text>
        <dbReference type="Rhea" id="RHEA:20696"/>
        <dbReference type="ChEBI" id="CHEBI:15378"/>
        <dbReference type="ChEBI" id="CHEBI:15379"/>
        <dbReference type="ChEBI" id="CHEBI:16240"/>
        <dbReference type="ChEBI" id="CHEBI:18421"/>
        <dbReference type="EC" id="1.15.1.1"/>
    </reaction>
</comment>
<dbReference type="CDD" id="cd00305">
    <property type="entry name" value="Cu-Zn_Superoxide_Dismutase"/>
    <property type="match status" value="1"/>
</dbReference>
<dbReference type="EC" id="1.15.1.1" evidence="2"/>
<comment type="cofactor">
    <cofactor evidence="2">
        <name>Cu cation</name>
        <dbReference type="ChEBI" id="CHEBI:23378"/>
    </cofactor>
    <text evidence="2">Binds 1 copper ion per subunit.</text>
</comment>
<dbReference type="PROSITE" id="PS00087">
    <property type="entry name" value="SOD_CU_ZN_1"/>
    <property type="match status" value="1"/>
</dbReference>
<keyword evidence="2" id="KW-0479">Metal-binding</keyword>
<dbReference type="InterPro" id="IPR024134">
    <property type="entry name" value="SOD_Cu/Zn_/chaperone"/>
</dbReference>
<dbReference type="PROSITE" id="PS51257">
    <property type="entry name" value="PROKAR_LIPOPROTEIN"/>
    <property type="match status" value="1"/>
</dbReference>
<feature type="region of interest" description="Disordered" evidence="3">
    <location>
        <begin position="78"/>
        <end position="110"/>
    </location>
</feature>
<dbReference type="RefSeq" id="WP_345536267.1">
    <property type="nucleotide sequence ID" value="NZ_BAABGJ010000008.1"/>
</dbReference>
<keyword evidence="4" id="KW-0732">Signal</keyword>
<proteinExistence type="inferred from homology"/>
<name>A0ABP8H468_9BURK</name>
<feature type="chain" id="PRO_5046257082" description="Superoxide dismutase [Cu-Zn]" evidence="4">
    <location>
        <begin position="21"/>
        <end position="179"/>
    </location>
</feature>
<keyword evidence="2" id="KW-0560">Oxidoreductase</keyword>
<dbReference type="Gene3D" id="2.60.40.200">
    <property type="entry name" value="Superoxide dismutase, copper/zinc binding domain"/>
    <property type="match status" value="1"/>
</dbReference>
<dbReference type="SUPFAM" id="SSF49329">
    <property type="entry name" value="Cu,Zn superoxide dismutase-like"/>
    <property type="match status" value="1"/>
</dbReference>
<comment type="function">
    <text evidence="2">Destroys radicals which are normally produced within the cells and which are toxic to biological systems.</text>
</comment>
<organism evidence="6 7">
    <name type="scientific">Variovorax defluvii</name>
    <dbReference type="NCBI Taxonomy" id="913761"/>
    <lineage>
        <taxon>Bacteria</taxon>
        <taxon>Pseudomonadati</taxon>
        <taxon>Pseudomonadota</taxon>
        <taxon>Betaproteobacteria</taxon>
        <taxon>Burkholderiales</taxon>
        <taxon>Comamonadaceae</taxon>
        <taxon>Variovorax</taxon>
    </lineage>
</organism>
<dbReference type="InterPro" id="IPR036423">
    <property type="entry name" value="SOD-like_Cu/Zn_dom_sf"/>
</dbReference>